<evidence type="ECO:0000256" key="4">
    <source>
        <dbReference type="ARBA" id="ARBA00022737"/>
    </source>
</evidence>
<dbReference type="GO" id="GO:0004222">
    <property type="term" value="F:metalloendopeptidase activity"/>
    <property type="evidence" value="ECO:0007669"/>
    <property type="project" value="TreeGrafter"/>
</dbReference>
<dbReference type="InParanoid" id="E4X7R0"/>
<reference evidence="6" key="1">
    <citation type="journal article" date="2010" name="Science">
        <title>Plasticity of animal genome architecture unmasked by rapid evolution of a pelagic tunicate.</title>
        <authorList>
            <person name="Denoeud F."/>
            <person name="Henriet S."/>
            <person name="Mungpakdee S."/>
            <person name="Aury J.M."/>
            <person name="Da Silva C."/>
            <person name="Brinkmann H."/>
            <person name="Mikhaleva J."/>
            <person name="Olsen L.C."/>
            <person name="Jubin C."/>
            <person name="Canestro C."/>
            <person name="Bouquet J.M."/>
            <person name="Danks G."/>
            <person name="Poulain J."/>
            <person name="Campsteijn C."/>
            <person name="Adamski M."/>
            <person name="Cross I."/>
            <person name="Yadetie F."/>
            <person name="Muffato M."/>
            <person name="Louis A."/>
            <person name="Butcher S."/>
            <person name="Tsagkogeorga G."/>
            <person name="Konrad A."/>
            <person name="Singh S."/>
            <person name="Jensen M.F."/>
            <person name="Cong E.H."/>
            <person name="Eikeseth-Otteraa H."/>
            <person name="Noel B."/>
            <person name="Anthouard V."/>
            <person name="Porcel B.M."/>
            <person name="Kachouri-Lafond R."/>
            <person name="Nishino A."/>
            <person name="Ugolini M."/>
            <person name="Chourrout P."/>
            <person name="Nishida H."/>
            <person name="Aasland R."/>
            <person name="Huzurbazar S."/>
            <person name="Westhof E."/>
            <person name="Delsuc F."/>
            <person name="Lehrach H."/>
            <person name="Reinhardt R."/>
            <person name="Weissenbach J."/>
            <person name="Roy S.W."/>
            <person name="Artiguenave F."/>
            <person name="Postlethwait J.H."/>
            <person name="Manak J.R."/>
            <person name="Thompson E.M."/>
            <person name="Jaillon O."/>
            <person name="Du Pasquier L."/>
            <person name="Boudinot P."/>
            <person name="Liberles D.A."/>
            <person name="Volff J.N."/>
            <person name="Philippe H."/>
            <person name="Lenhard B."/>
            <person name="Roest Crollius H."/>
            <person name="Wincker P."/>
            <person name="Chourrout D."/>
        </authorList>
    </citation>
    <scope>NUCLEOTIDE SEQUENCE [LARGE SCALE GENOMIC DNA]</scope>
</reference>
<evidence type="ECO:0000313" key="7">
    <source>
        <dbReference type="Proteomes" id="UP000001307"/>
    </source>
</evidence>
<gene>
    <name evidence="6" type="ORF">GSOID_T00003599001</name>
</gene>
<organism evidence="6">
    <name type="scientific">Oikopleura dioica</name>
    <name type="common">Tunicate</name>
    <dbReference type="NCBI Taxonomy" id="34765"/>
    <lineage>
        <taxon>Eukaryota</taxon>
        <taxon>Metazoa</taxon>
        <taxon>Chordata</taxon>
        <taxon>Tunicata</taxon>
        <taxon>Appendicularia</taxon>
        <taxon>Copelata</taxon>
        <taxon>Oikopleuridae</taxon>
        <taxon>Oikopleura</taxon>
    </lineage>
</organism>
<dbReference type="OrthoDB" id="5781878at2759"/>
<keyword evidence="4" id="KW-0677">Repeat</keyword>
<dbReference type="InterPro" id="IPR000884">
    <property type="entry name" value="TSP1_rpt"/>
</dbReference>
<dbReference type="PROSITE" id="PS50900">
    <property type="entry name" value="PLAC"/>
    <property type="match status" value="1"/>
</dbReference>
<dbReference type="InterPro" id="IPR050439">
    <property type="entry name" value="ADAMTS_ADAMTS-like"/>
</dbReference>
<dbReference type="GO" id="GO:0006508">
    <property type="term" value="P:proteolysis"/>
    <property type="evidence" value="ECO:0007669"/>
    <property type="project" value="TreeGrafter"/>
</dbReference>
<dbReference type="SMART" id="SM00209">
    <property type="entry name" value="TSP1"/>
    <property type="match status" value="4"/>
</dbReference>
<dbReference type="InterPro" id="IPR036383">
    <property type="entry name" value="TSP1_rpt_sf"/>
</dbReference>
<evidence type="ECO:0000256" key="2">
    <source>
        <dbReference type="ARBA" id="ARBA00022525"/>
    </source>
</evidence>
<protein>
    <recommendedName>
        <fullName evidence="5">PLAC domain-containing protein</fullName>
    </recommendedName>
</protein>
<dbReference type="Proteomes" id="UP000001307">
    <property type="component" value="Unassembled WGS sequence"/>
</dbReference>
<dbReference type="InterPro" id="IPR010909">
    <property type="entry name" value="PLAC"/>
</dbReference>
<dbReference type="GO" id="GO:0005576">
    <property type="term" value="C:extracellular region"/>
    <property type="evidence" value="ECO:0007669"/>
    <property type="project" value="UniProtKB-SubCell"/>
</dbReference>
<feature type="domain" description="PLAC" evidence="5">
    <location>
        <begin position="268"/>
        <end position="304"/>
    </location>
</feature>
<accession>E4X7R0</accession>
<dbReference type="Pfam" id="PF19030">
    <property type="entry name" value="TSP1_ADAMTS"/>
    <property type="match status" value="2"/>
</dbReference>
<comment type="subcellular location">
    <subcellularLocation>
        <location evidence="1">Secreted</location>
    </subcellularLocation>
</comment>
<dbReference type="PROSITE" id="PS50092">
    <property type="entry name" value="TSP1"/>
    <property type="match status" value="4"/>
</dbReference>
<dbReference type="SUPFAM" id="SSF82895">
    <property type="entry name" value="TSP-1 type 1 repeat"/>
    <property type="match status" value="4"/>
</dbReference>
<proteinExistence type="predicted"/>
<sequence>MDSSGAKVTARKSRTAHCWLKIEAGVDSTILPEKCREELRPQTMRKCENRPCSSPWMTSEWSFCSAECGSTSVRIRHVECRSPFCLGEMPSTTEICTHECTYKWMRYPWSQCSDKCGGRTFRKVLCLSSEGQQVADSFCTDKKPKTSRRCGRNCAPFWQIGEWSICSQTCSSEDQLALSYRSVKCVSTDHRGRFRPENHCQGPRPEKEKKCDVTTCPISWIFSQWSKCSVSCGTGVITRQVSCSKRGKCSGPIPDVSKSCELGSCPHMKINCVDVPGINCPVVKKYGYCSNATLKARCCETCSE</sequence>
<evidence type="ECO:0000256" key="1">
    <source>
        <dbReference type="ARBA" id="ARBA00004613"/>
    </source>
</evidence>
<evidence type="ECO:0000259" key="5">
    <source>
        <dbReference type="PROSITE" id="PS50900"/>
    </source>
</evidence>
<evidence type="ECO:0000313" key="6">
    <source>
        <dbReference type="EMBL" id="CBY18733.1"/>
    </source>
</evidence>
<dbReference type="Gene3D" id="2.20.100.10">
    <property type="entry name" value="Thrombospondin type-1 (TSP1) repeat"/>
    <property type="match status" value="2"/>
</dbReference>
<name>E4X7R0_OIKDI</name>
<keyword evidence="7" id="KW-1185">Reference proteome</keyword>
<evidence type="ECO:0000256" key="3">
    <source>
        <dbReference type="ARBA" id="ARBA00022729"/>
    </source>
</evidence>
<keyword evidence="3" id="KW-0732">Signal</keyword>
<dbReference type="PANTHER" id="PTHR13723">
    <property type="entry name" value="ADAMTS A DISINTEGRIN AND METALLOPROTEASE WITH THROMBOSPONDIN MOTIFS PROTEASE"/>
    <property type="match status" value="1"/>
</dbReference>
<keyword evidence="2" id="KW-0964">Secreted</keyword>
<dbReference type="AlphaFoldDB" id="E4X7R0"/>
<dbReference type="EMBL" id="FN653028">
    <property type="protein sequence ID" value="CBY18733.1"/>
    <property type="molecule type" value="Genomic_DNA"/>
</dbReference>
<dbReference type="PANTHER" id="PTHR13723:SF305">
    <property type="entry name" value="PROTEIN MADD-4"/>
    <property type="match status" value="1"/>
</dbReference>
<dbReference type="GO" id="GO:0030198">
    <property type="term" value="P:extracellular matrix organization"/>
    <property type="evidence" value="ECO:0007669"/>
    <property type="project" value="TreeGrafter"/>
</dbReference>
<dbReference type="Pfam" id="PF00090">
    <property type="entry name" value="TSP_1"/>
    <property type="match status" value="2"/>
</dbReference>